<dbReference type="SMART" id="SM00471">
    <property type="entry name" value="HDc"/>
    <property type="match status" value="1"/>
</dbReference>
<dbReference type="Gene3D" id="1.10.3210.50">
    <property type="match status" value="1"/>
</dbReference>
<gene>
    <name evidence="2" type="ORF">TA5114_00268</name>
</gene>
<accession>A0A0P1ITW4</accession>
<dbReference type="InterPro" id="IPR003607">
    <property type="entry name" value="HD/PDEase_dom"/>
</dbReference>
<dbReference type="STRING" id="1715691.TA5113_00330"/>
<dbReference type="GO" id="GO:0016787">
    <property type="term" value="F:hydrolase activity"/>
    <property type="evidence" value="ECO:0007669"/>
    <property type="project" value="UniProtKB-KW"/>
</dbReference>
<proteinExistence type="predicted"/>
<dbReference type="OrthoDB" id="9797344at2"/>
<organism evidence="2 3">
    <name type="scientific">Cognatishimia activa</name>
    <dbReference type="NCBI Taxonomy" id="1715691"/>
    <lineage>
        <taxon>Bacteria</taxon>
        <taxon>Pseudomonadati</taxon>
        <taxon>Pseudomonadota</taxon>
        <taxon>Alphaproteobacteria</taxon>
        <taxon>Rhodobacterales</taxon>
        <taxon>Paracoccaceae</taxon>
        <taxon>Cognatishimia</taxon>
    </lineage>
</organism>
<dbReference type="PANTHER" id="PTHR33594">
    <property type="entry name" value="SUPERFAMILY HYDROLASE, PUTATIVE (AFU_ORTHOLOGUE AFUA_1G03035)-RELATED"/>
    <property type="match status" value="1"/>
</dbReference>
<dbReference type="CDD" id="cd00077">
    <property type="entry name" value="HDc"/>
    <property type="match status" value="1"/>
</dbReference>
<dbReference type="Proteomes" id="UP000051184">
    <property type="component" value="Unassembled WGS sequence"/>
</dbReference>
<evidence type="ECO:0000313" key="3">
    <source>
        <dbReference type="Proteomes" id="UP000051184"/>
    </source>
</evidence>
<dbReference type="PANTHER" id="PTHR33594:SF1">
    <property type="entry name" value="HD_PDEASE DOMAIN-CONTAINING PROTEIN"/>
    <property type="match status" value="1"/>
</dbReference>
<dbReference type="SUPFAM" id="SSF109604">
    <property type="entry name" value="HD-domain/PDEase-like"/>
    <property type="match status" value="1"/>
</dbReference>
<dbReference type="EMBL" id="CYUE01000002">
    <property type="protein sequence ID" value="CUK24484.1"/>
    <property type="molecule type" value="Genomic_DNA"/>
</dbReference>
<evidence type="ECO:0000313" key="2">
    <source>
        <dbReference type="EMBL" id="CUK24484.1"/>
    </source>
</evidence>
<evidence type="ECO:0000259" key="1">
    <source>
        <dbReference type="SMART" id="SM00471"/>
    </source>
</evidence>
<dbReference type="AlphaFoldDB" id="A0A0P1ITW4"/>
<dbReference type="RefSeq" id="WP_058313490.1">
    <property type="nucleotide sequence ID" value="NZ_CYTO01000004.1"/>
</dbReference>
<keyword evidence="3" id="KW-1185">Reference proteome</keyword>
<name>A0A0P1ITW4_9RHOB</name>
<feature type="domain" description="HD/PDEase" evidence="1">
    <location>
        <begin position="19"/>
        <end position="137"/>
    </location>
</feature>
<dbReference type="InterPro" id="IPR006674">
    <property type="entry name" value="HD_domain"/>
</dbReference>
<dbReference type="Pfam" id="PF01966">
    <property type="entry name" value="HD"/>
    <property type="match status" value="1"/>
</dbReference>
<reference evidence="3" key="1">
    <citation type="submission" date="2015-09" db="EMBL/GenBank/DDBJ databases">
        <authorList>
            <person name="Rodrigo-Torres Lidia"/>
            <person name="Arahal R.David."/>
        </authorList>
    </citation>
    <scope>NUCLEOTIDE SEQUENCE [LARGE SCALE GENOMIC DNA]</scope>
    <source>
        <strain evidence="3">CECT 5114</strain>
    </source>
</reference>
<protein>
    <submittedName>
        <fullName evidence="2">Putative hydrolase</fullName>
    </submittedName>
</protein>
<keyword evidence="2" id="KW-0378">Hydrolase</keyword>
<sequence>MEELRAQLRAVIRTEMAQDPAHDVLHLDRVWANAHRIALDEGGVDLKVLLGAAYLHDLVNLPKDHPDRKKASSLSADKAKPILEGIGYSSGEIKAAQHAIRAHSYSAGIEPNSAEAFILRDADRLDALGAVGIARTFMVAGQMDRPLADPRDPFAADRPLDDQLWSIDHWHLKLLQLPHEMATAKGKKIAQKRAHLMLAYLKQLAKEMDTDLPKHWSDLLT</sequence>